<accession>A0ABD1ZW48</accession>
<keyword evidence="3" id="KW-1185">Reference proteome</keyword>
<dbReference type="EMBL" id="JAUDFV010000173">
    <property type="protein sequence ID" value="KAL2711760.1"/>
    <property type="molecule type" value="Genomic_DNA"/>
</dbReference>
<reference evidence="2 3" key="1">
    <citation type="journal article" date="2024" name="Ann. Entomol. Soc. Am.">
        <title>Genomic analyses of the southern and eastern yellowjacket wasps (Hymenoptera: Vespidae) reveal evolutionary signatures of social life.</title>
        <authorList>
            <person name="Catto M.A."/>
            <person name="Caine P.B."/>
            <person name="Orr S.E."/>
            <person name="Hunt B.G."/>
            <person name="Goodisman M.A.D."/>
        </authorList>
    </citation>
    <scope>NUCLEOTIDE SEQUENCE [LARGE SCALE GENOMIC DNA]</scope>
    <source>
        <strain evidence="2">233</strain>
        <tissue evidence="2">Head and thorax</tissue>
    </source>
</reference>
<gene>
    <name evidence="2" type="ORF">V1478_018781</name>
</gene>
<name>A0ABD1ZW48_VESSQ</name>
<protein>
    <submittedName>
        <fullName evidence="2">Uncharacterized protein</fullName>
    </submittedName>
</protein>
<dbReference type="AlphaFoldDB" id="A0ABD1ZW48"/>
<evidence type="ECO:0000313" key="3">
    <source>
        <dbReference type="Proteomes" id="UP001607302"/>
    </source>
</evidence>
<dbReference type="Proteomes" id="UP001607302">
    <property type="component" value="Unassembled WGS sequence"/>
</dbReference>
<organism evidence="2 3">
    <name type="scientific">Vespula squamosa</name>
    <name type="common">Southern yellow jacket</name>
    <name type="synonym">Wasp</name>
    <dbReference type="NCBI Taxonomy" id="30214"/>
    <lineage>
        <taxon>Eukaryota</taxon>
        <taxon>Metazoa</taxon>
        <taxon>Ecdysozoa</taxon>
        <taxon>Arthropoda</taxon>
        <taxon>Hexapoda</taxon>
        <taxon>Insecta</taxon>
        <taxon>Pterygota</taxon>
        <taxon>Neoptera</taxon>
        <taxon>Endopterygota</taxon>
        <taxon>Hymenoptera</taxon>
        <taxon>Apocrita</taxon>
        <taxon>Aculeata</taxon>
        <taxon>Vespoidea</taxon>
        <taxon>Vespidae</taxon>
        <taxon>Vespinae</taxon>
        <taxon>Vespula</taxon>
    </lineage>
</organism>
<comment type="caution">
    <text evidence="2">The sequence shown here is derived from an EMBL/GenBank/DDBJ whole genome shotgun (WGS) entry which is preliminary data.</text>
</comment>
<evidence type="ECO:0000313" key="2">
    <source>
        <dbReference type="EMBL" id="KAL2711760.1"/>
    </source>
</evidence>
<proteinExistence type="predicted"/>
<evidence type="ECO:0000256" key="1">
    <source>
        <dbReference type="SAM" id="MobiDB-lite"/>
    </source>
</evidence>
<feature type="region of interest" description="Disordered" evidence="1">
    <location>
        <begin position="50"/>
        <end position="81"/>
    </location>
</feature>
<sequence length="120" mass="13618">MTGRNSRTAIEASFCLKAALHARTEMFRPLPHGNSTLTKVVILSSSLRYDPTTTTTTETETETETETTTTETTTKKKEKRKKPAENIFYSTILITIIIKKEEEEKDEEKSKVSFDLTKDP</sequence>